<dbReference type="Pfam" id="PF04525">
    <property type="entry name" value="LOR"/>
    <property type="match status" value="1"/>
</dbReference>
<dbReference type="SUPFAM" id="SSF54518">
    <property type="entry name" value="Tubby C-terminal domain-like"/>
    <property type="match status" value="1"/>
</dbReference>
<sequence>MSHLYIKQKVFSLGERFTVKDEHEQDRYFIRGSFFSIPKTFEIEDINGHQVALITKKVFSFLPKFYVEAGGNEIMTIVKEFTFFRDRYRIDSSDIEISGDWWDKNFEVFKQGRKIAHVNERWFTWGDTYDVHVIDEAYEHIVIAIVVAIDFVKSNEQAAASSN</sequence>
<evidence type="ECO:0000313" key="2">
    <source>
        <dbReference type="EMBL" id="GAA4080881.1"/>
    </source>
</evidence>
<evidence type="ECO:0000313" key="3">
    <source>
        <dbReference type="Proteomes" id="UP001501734"/>
    </source>
</evidence>
<accession>A0ABP7W4J8</accession>
<reference evidence="3" key="1">
    <citation type="journal article" date="2019" name="Int. J. Syst. Evol. Microbiol.">
        <title>The Global Catalogue of Microorganisms (GCM) 10K type strain sequencing project: providing services to taxonomists for standard genome sequencing and annotation.</title>
        <authorList>
            <consortium name="The Broad Institute Genomics Platform"/>
            <consortium name="The Broad Institute Genome Sequencing Center for Infectious Disease"/>
            <person name="Wu L."/>
            <person name="Ma J."/>
        </authorList>
    </citation>
    <scope>NUCLEOTIDE SEQUENCE [LARGE SCALE GENOMIC DNA]</scope>
    <source>
        <strain evidence="3">JCM 17250</strain>
    </source>
</reference>
<dbReference type="InterPro" id="IPR025659">
    <property type="entry name" value="Tubby-like_C"/>
</dbReference>
<protein>
    <submittedName>
        <fullName evidence="2">LURP-one-related family protein</fullName>
    </submittedName>
</protein>
<evidence type="ECO:0000256" key="1">
    <source>
        <dbReference type="ARBA" id="ARBA00005437"/>
    </source>
</evidence>
<dbReference type="EMBL" id="BAABDL010000155">
    <property type="protein sequence ID" value="GAA4080881.1"/>
    <property type="molecule type" value="Genomic_DNA"/>
</dbReference>
<proteinExistence type="inferred from homology"/>
<comment type="similarity">
    <text evidence="1">Belongs to the LOR family.</text>
</comment>
<keyword evidence="3" id="KW-1185">Reference proteome</keyword>
<dbReference type="Gene3D" id="2.40.160.200">
    <property type="entry name" value="LURP1-related"/>
    <property type="match status" value="1"/>
</dbReference>
<comment type="caution">
    <text evidence="2">The sequence shown here is derived from an EMBL/GenBank/DDBJ whole genome shotgun (WGS) entry which is preliminary data.</text>
</comment>
<organism evidence="2 3">
    <name type="scientific">Amphibacillus indicireducens</name>
    <dbReference type="NCBI Taxonomy" id="1076330"/>
    <lineage>
        <taxon>Bacteria</taxon>
        <taxon>Bacillati</taxon>
        <taxon>Bacillota</taxon>
        <taxon>Bacilli</taxon>
        <taxon>Bacillales</taxon>
        <taxon>Bacillaceae</taxon>
        <taxon>Amphibacillus</taxon>
    </lineage>
</organism>
<dbReference type="RefSeq" id="WP_344914108.1">
    <property type="nucleotide sequence ID" value="NZ_BAABDL010000155.1"/>
</dbReference>
<dbReference type="InterPro" id="IPR038595">
    <property type="entry name" value="LOR_sf"/>
</dbReference>
<name>A0ABP7W4J8_9BACI</name>
<gene>
    <name evidence="2" type="ORF">GCM10022410_25820</name>
</gene>
<dbReference type="Proteomes" id="UP001501734">
    <property type="component" value="Unassembled WGS sequence"/>
</dbReference>
<dbReference type="InterPro" id="IPR007612">
    <property type="entry name" value="LOR"/>
</dbReference>